<dbReference type="SUPFAM" id="SSF53474">
    <property type="entry name" value="alpha/beta-Hydrolases"/>
    <property type="match status" value="1"/>
</dbReference>
<evidence type="ECO:0000256" key="2">
    <source>
        <dbReference type="ARBA" id="ARBA00022487"/>
    </source>
</evidence>
<evidence type="ECO:0000256" key="3">
    <source>
        <dbReference type="ARBA" id="ARBA00022801"/>
    </source>
</evidence>
<dbReference type="AlphaFoldDB" id="A0A8I6S0M0"/>
<dbReference type="GeneID" id="106670290"/>
<evidence type="ECO:0000256" key="6">
    <source>
        <dbReference type="SAM" id="Phobius"/>
    </source>
</evidence>
<keyword evidence="4" id="KW-0325">Glycoprotein</keyword>
<keyword evidence="6" id="KW-0812">Transmembrane</keyword>
<name>A0A8I6S0M0_CIMLE</name>
<feature type="domain" description="Carboxylesterase type B" evidence="7">
    <location>
        <begin position="39"/>
        <end position="556"/>
    </location>
</feature>
<accession>A0A8I6S0M0</accession>
<dbReference type="OMA" id="QSHSMDM"/>
<evidence type="ECO:0000256" key="5">
    <source>
        <dbReference type="RuleBase" id="RU361235"/>
    </source>
</evidence>
<evidence type="ECO:0000256" key="4">
    <source>
        <dbReference type="ARBA" id="ARBA00023180"/>
    </source>
</evidence>
<keyword evidence="2" id="KW-0719">Serine esterase</keyword>
<dbReference type="Proteomes" id="UP000494040">
    <property type="component" value="Unassembled WGS sequence"/>
</dbReference>
<dbReference type="PANTHER" id="PTHR43903">
    <property type="entry name" value="NEUROLIGIN"/>
    <property type="match status" value="1"/>
</dbReference>
<feature type="signal peptide" evidence="5">
    <location>
        <begin position="1"/>
        <end position="33"/>
    </location>
</feature>
<dbReference type="EnsemblMetazoa" id="XM_014400477.2">
    <property type="protein sequence ID" value="XP_014255963.1"/>
    <property type="gene ID" value="LOC106670290"/>
</dbReference>
<dbReference type="KEGG" id="clec:106670290"/>
<dbReference type="InterPro" id="IPR002018">
    <property type="entry name" value="CarbesteraseB"/>
</dbReference>
<protein>
    <recommendedName>
        <fullName evidence="5">Carboxylic ester hydrolase</fullName>
        <ecNumber evidence="5">3.1.1.-</ecNumber>
    </recommendedName>
</protein>
<sequence>MMRTRMRMRARRPSSFQPDRVLFALAVLAGVEALHTPPQEPVVKIQQGTLKGVKIVTESRIKIYAFLGVPYAAPPLGPLRFASPEKHGGWSENEPFSADNFGPACVQPLHELVPNFGVKPMQDEDCLTLNVWTSEAALTYKNAPVVIFFEGEGFVTGYSGRFPGEDLAAEGIVIVSANYRLNVFGFFCLENTEARGNVGLLDQYLALVWVRENIEQFGGDPRSITLMGHSAGATSIAYHLISPRTQGLFHKAILMSGNVFSPWSKSNNPSNASKEIAKSLGCFSKKVHSMLNCLQSKSAEEILKAYEMLYMGGNWTELPLPVIDSFLPETEQYLPMAPDEAYAKGNFLKIPVMSGITMNDGIVAISQWTDLFKQDFFQLKHLFLSSIIPSVIQKYNLSDLNNFQQLQTILQWYYLDLVKDGDTTSLISKLIDFFTDSQFTAPHRKQLSFLSNTTINPLSTVYAYQFEQEENHLYHHLNISGSGHGEELLFLFGPPLLKKVGRIRLTSSEERLSTVMRRFWVEFIRKGSLSLSPYGYGIPWRRYVWNEDNYVIFRSDNSLPLTQTVMRLPSMSLAKDAMSKYTIRLWNDLLPDLHDLHNQQNSIIQSQRARDTQLTKDLPYRSAMYTLICFVIVLLVLLIVCVVLLKKHVTERERDMF</sequence>
<keyword evidence="9" id="KW-1185">Reference proteome</keyword>
<dbReference type="GO" id="GO:0052689">
    <property type="term" value="F:carboxylic ester hydrolase activity"/>
    <property type="evidence" value="ECO:0007669"/>
    <property type="project" value="UniProtKB-KW"/>
</dbReference>
<evidence type="ECO:0000259" key="7">
    <source>
        <dbReference type="Pfam" id="PF00135"/>
    </source>
</evidence>
<dbReference type="Gene3D" id="3.40.50.1820">
    <property type="entry name" value="alpha/beta hydrolase"/>
    <property type="match status" value="1"/>
</dbReference>
<organism evidence="8 9">
    <name type="scientific">Cimex lectularius</name>
    <name type="common">Bed bug</name>
    <name type="synonym">Acanthia lectularia</name>
    <dbReference type="NCBI Taxonomy" id="79782"/>
    <lineage>
        <taxon>Eukaryota</taxon>
        <taxon>Metazoa</taxon>
        <taxon>Ecdysozoa</taxon>
        <taxon>Arthropoda</taxon>
        <taxon>Hexapoda</taxon>
        <taxon>Insecta</taxon>
        <taxon>Pterygota</taxon>
        <taxon>Neoptera</taxon>
        <taxon>Paraneoptera</taxon>
        <taxon>Hemiptera</taxon>
        <taxon>Heteroptera</taxon>
        <taxon>Panheteroptera</taxon>
        <taxon>Cimicomorpha</taxon>
        <taxon>Cimicidae</taxon>
        <taxon>Cimex</taxon>
    </lineage>
</organism>
<proteinExistence type="inferred from homology"/>
<dbReference type="InterPro" id="IPR029058">
    <property type="entry name" value="AB_hydrolase_fold"/>
</dbReference>
<comment type="similarity">
    <text evidence="1 5">Belongs to the type-B carboxylesterase/lipase family.</text>
</comment>
<dbReference type="OrthoDB" id="19501at2759"/>
<evidence type="ECO:0000313" key="9">
    <source>
        <dbReference type="Proteomes" id="UP000494040"/>
    </source>
</evidence>
<dbReference type="InterPro" id="IPR019826">
    <property type="entry name" value="Carboxylesterase_B_AS"/>
</dbReference>
<dbReference type="Pfam" id="PF00135">
    <property type="entry name" value="COesterase"/>
    <property type="match status" value="1"/>
</dbReference>
<feature type="chain" id="PRO_5035337488" description="Carboxylic ester hydrolase" evidence="5">
    <location>
        <begin position="34"/>
        <end position="657"/>
    </location>
</feature>
<reference evidence="8" key="1">
    <citation type="submission" date="2022-01" db="UniProtKB">
        <authorList>
            <consortium name="EnsemblMetazoa"/>
        </authorList>
    </citation>
    <scope>IDENTIFICATION</scope>
</reference>
<keyword evidence="6" id="KW-1133">Transmembrane helix</keyword>
<keyword evidence="5" id="KW-0732">Signal</keyword>
<dbReference type="PROSITE" id="PS00122">
    <property type="entry name" value="CARBOXYLESTERASE_B_1"/>
    <property type="match status" value="1"/>
</dbReference>
<keyword evidence="6" id="KW-0472">Membrane</keyword>
<keyword evidence="3 5" id="KW-0378">Hydrolase</keyword>
<dbReference type="RefSeq" id="XP_014255963.1">
    <property type="nucleotide sequence ID" value="XM_014400477.2"/>
</dbReference>
<evidence type="ECO:0000256" key="1">
    <source>
        <dbReference type="ARBA" id="ARBA00005964"/>
    </source>
</evidence>
<feature type="transmembrane region" description="Helical" evidence="6">
    <location>
        <begin position="623"/>
        <end position="645"/>
    </location>
</feature>
<dbReference type="EC" id="3.1.1.-" evidence="5"/>
<evidence type="ECO:0000313" key="8">
    <source>
        <dbReference type="EnsemblMetazoa" id="XP_014255963.1"/>
    </source>
</evidence>
<dbReference type="InterPro" id="IPR051093">
    <property type="entry name" value="Neuroligin/BSAL"/>
</dbReference>